<dbReference type="Gene3D" id="3.10.129.10">
    <property type="entry name" value="Hotdog Thioesterase"/>
    <property type="match status" value="1"/>
</dbReference>
<dbReference type="AlphaFoldDB" id="A0A7D4C7J4"/>
<accession>A0A7D4C7J4</accession>
<name>A0A7D4C7J4_9BACT</name>
<protein>
    <recommendedName>
        <fullName evidence="3">MaoC-like domain-containing protein</fullName>
    </recommendedName>
</protein>
<proteinExistence type="predicted"/>
<dbReference type="Proteomes" id="UP000500961">
    <property type="component" value="Chromosome"/>
</dbReference>
<dbReference type="EMBL" id="CP041345">
    <property type="protein sequence ID" value="QKG79062.1"/>
    <property type="molecule type" value="Genomic_DNA"/>
</dbReference>
<sequence length="279" mass="31581">MEKRFCFSNKSVVEFCRATADDNPIHNPEVMHTQNKGVVVPGMLLFSSIASLLHGLSNDYYNYFKLVFGNVVCTNEDVELKVTTNPNNKAEKFLQAINGHDLFSTKKERSYATNTNSPLTFDLNGVTRTLKYNKKQLNVFRSISSCVNKTLSDFLFAIAYASAALFKAIREPITDVEVEINQLLDKNLNPKQVSPFYQDLEIYRPGGFEGLNSDGELQYNVNFQREVKNRLYSAKVACIQNGSVLYYSIYKLVAIPDKLILRMVKNLNATDKTSTKTGY</sequence>
<dbReference type="SUPFAM" id="SSF54637">
    <property type="entry name" value="Thioesterase/thiol ester dehydrase-isomerase"/>
    <property type="match status" value="1"/>
</dbReference>
<gene>
    <name evidence="1" type="ORF">FHG85_01875</name>
</gene>
<evidence type="ECO:0008006" key="3">
    <source>
        <dbReference type="Google" id="ProtNLM"/>
    </source>
</evidence>
<dbReference type="InterPro" id="IPR029069">
    <property type="entry name" value="HotDog_dom_sf"/>
</dbReference>
<evidence type="ECO:0000313" key="1">
    <source>
        <dbReference type="EMBL" id="QKG79062.1"/>
    </source>
</evidence>
<dbReference type="KEGG" id="ttz:FHG85_01875"/>
<dbReference type="RefSeq" id="WP_173072580.1">
    <property type="nucleotide sequence ID" value="NZ_CP041345.1"/>
</dbReference>
<reference evidence="1 2" key="1">
    <citation type="submission" date="2019-07" db="EMBL/GenBank/DDBJ databases">
        <title>Thalassofilum flectens gen. nov., sp. nov., a novel moderate thermophilic anaerobe from a shallow sea hot spring in Kunashir Island (Russia), representing a new family in the order Bacteroidales, and proposal of Thalassofilacea fam. nov.</title>
        <authorList>
            <person name="Kochetkova T.V."/>
            <person name="Podosokorskaya O.A."/>
            <person name="Novikov A."/>
            <person name="Elcheninov A.G."/>
            <person name="Toshchakov S.V."/>
            <person name="Kublanov I.V."/>
        </authorList>
    </citation>
    <scope>NUCLEOTIDE SEQUENCE [LARGE SCALE GENOMIC DNA]</scope>
    <source>
        <strain evidence="1 2">38-H</strain>
    </source>
</reference>
<keyword evidence="2" id="KW-1185">Reference proteome</keyword>
<dbReference type="CDD" id="cd03441">
    <property type="entry name" value="R_hydratase_like"/>
    <property type="match status" value="1"/>
</dbReference>
<evidence type="ECO:0000313" key="2">
    <source>
        <dbReference type="Proteomes" id="UP000500961"/>
    </source>
</evidence>
<organism evidence="1 2">
    <name type="scientific">Tenuifilum thalassicum</name>
    <dbReference type="NCBI Taxonomy" id="2590900"/>
    <lineage>
        <taxon>Bacteria</taxon>
        <taxon>Pseudomonadati</taxon>
        <taxon>Bacteroidota</taxon>
        <taxon>Bacteroidia</taxon>
        <taxon>Bacteroidales</taxon>
        <taxon>Tenuifilaceae</taxon>
        <taxon>Tenuifilum</taxon>
    </lineage>
</organism>